<keyword evidence="1" id="KW-0676">Redox-active center</keyword>
<protein>
    <submittedName>
        <fullName evidence="4">TlpA family protein disulfide reductase</fullName>
    </submittedName>
</protein>
<accession>A0A5B8LGH1</accession>
<dbReference type="PANTHER" id="PTHR42852:SF17">
    <property type="entry name" value="THIOREDOXIN-LIKE PROTEIN HI_1115"/>
    <property type="match status" value="1"/>
</dbReference>
<dbReference type="GO" id="GO:0016209">
    <property type="term" value="F:antioxidant activity"/>
    <property type="evidence" value="ECO:0007669"/>
    <property type="project" value="InterPro"/>
</dbReference>
<dbReference type="EMBL" id="CP042306">
    <property type="protein sequence ID" value="QDZ07183.1"/>
    <property type="molecule type" value="Genomic_DNA"/>
</dbReference>
<dbReference type="RefSeq" id="WP_146570358.1">
    <property type="nucleotide sequence ID" value="NZ_CP042306.1"/>
</dbReference>
<keyword evidence="2" id="KW-0732">Signal</keyword>
<dbReference type="PROSITE" id="PS51352">
    <property type="entry name" value="THIOREDOXIN_2"/>
    <property type="match status" value="1"/>
</dbReference>
<evidence type="ECO:0000256" key="2">
    <source>
        <dbReference type="SAM" id="SignalP"/>
    </source>
</evidence>
<dbReference type="InterPro" id="IPR000866">
    <property type="entry name" value="AhpC/TSA"/>
</dbReference>
<dbReference type="InterPro" id="IPR036249">
    <property type="entry name" value="Thioredoxin-like_sf"/>
</dbReference>
<dbReference type="Proteomes" id="UP000315673">
    <property type="component" value="Chromosome"/>
</dbReference>
<reference evidence="4 5" key="1">
    <citation type="submission" date="2019-07" db="EMBL/GenBank/DDBJ databases">
        <title>Full genome sequence of Sphingomonas sp. 4R-6-7(HKS19).</title>
        <authorList>
            <person name="Im W.-T."/>
        </authorList>
    </citation>
    <scope>NUCLEOTIDE SEQUENCE [LARGE SCALE GENOMIC DNA]</scope>
    <source>
        <strain evidence="4 5">HKS19</strain>
    </source>
</reference>
<evidence type="ECO:0000313" key="5">
    <source>
        <dbReference type="Proteomes" id="UP000315673"/>
    </source>
</evidence>
<dbReference type="AlphaFoldDB" id="A0A5B8LGH1"/>
<evidence type="ECO:0000256" key="1">
    <source>
        <dbReference type="ARBA" id="ARBA00023284"/>
    </source>
</evidence>
<dbReference type="OrthoDB" id="9799347at2"/>
<dbReference type="Gene3D" id="3.40.30.10">
    <property type="entry name" value="Glutaredoxin"/>
    <property type="match status" value="1"/>
</dbReference>
<dbReference type="Pfam" id="PF00578">
    <property type="entry name" value="AhpC-TSA"/>
    <property type="match status" value="1"/>
</dbReference>
<feature type="signal peptide" evidence="2">
    <location>
        <begin position="1"/>
        <end position="23"/>
    </location>
</feature>
<sequence length="161" mass="17676">MYRRAIKAIVTGFALLMAAQAGSATSSADIIDRFRFTLADGTNLTTANLRGRVVMVNFWATWCVPCRTELPLLNRYYRAHRAEGLVIIGVAADPGAGGRGQWLSPTISYPQAAHVGGPDYRLMWVPMTYVIGRDGKLVYAKSGVFDQDKLDTIVGPLLKKR</sequence>
<evidence type="ECO:0000259" key="3">
    <source>
        <dbReference type="PROSITE" id="PS51352"/>
    </source>
</evidence>
<dbReference type="GO" id="GO:0015036">
    <property type="term" value="F:disulfide oxidoreductase activity"/>
    <property type="evidence" value="ECO:0007669"/>
    <property type="project" value="UniProtKB-ARBA"/>
</dbReference>
<feature type="domain" description="Thioredoxin" evidence="3">
    <location>
        <begin position="4"/>
        <end position="159"/>
    </location>
</feature>
<name>A0A5B8LGH1_9SPHN</name>
<dbReference type="KEGG" id="spai:FPZ24_06570"/>
<keyword evidence="5" id="KW-1185">Reference proteome</keyword>
<dbReference type="InterPro" id="IPR013766">
    <property type="entry name" value="Thioredoxin_domain"/>
</dbReference>
<evidence type="ECO:0000313" key="4">
    <source>
        <dbReference type="EMBL" id="QDZ07183.1"/>
    </source>
</evidence>
<organism evidence="4 5">
    <name type="scientific">Sphingomonas panacisoli</name>
    <dbReference type="NCBI Taxonomy" id="1813879"/>
    <lineage>
        <taxon>Bacteria</taxon>
        <taxon>Pseudomonadati</taxon>
        <taxon>Pseudomonadota</taxon>
        <taxon>Alphaproteobacteria</taxon>
        <taxon>Sphingomonadales</taxon>
        <taxon>Sphingomonadaceae</taxon>
        <taxon>Sphingomonas</taxon>
    </lineage>
</organism>
<feature type="chain" id="PRO_5022675069" evidence="2">
    <location>
        <begin position="24"/>
        <end position="161"/>
    </location>
</feature>
<gene>
    <name evidence="4" type="ORF">FPZ24_06570</name>
</gene>
<dbReference type="SUPFAM" id="SSF52833">
    <property type="entry name" value="Thioredoxin-like"/>
    <property type="match status" value="1"/>
</dbReference>
<dbReference type="InterPro" id="IPR050553">
    <property type="entry name" value="Thioredoxin_ResA/DsbE_sf"/>
</dbReference>
<dbReference type="PROSITE" id="PS00194">
    <property type="entry name" value="THIOREDOXIN_1"/>
    <property type="match status" value="1"/>
</dbReference>
<dbReference type="PANTHER" id="PTHR42852">
    <property type="entry name" value="THIOL:DISULFIDE INTERCHANGE PROTEIN DSBE"/>
    <property type="match status" value="1"/>
</dbReference>
<dbReference type="CDD" id="cd02966">
    <property type="entry name" value="TlpA_like_family"/>
    <property type="match status" value="1"/>
</dbReference>
<proteinExistence type="predicted"/>
<dbReference type="InterPro" id="IPR017937">
    <property type="entry name" value="Thioredoxin_CS"/>
</dbReference>